<dbReference type="PANTHER" id="PTHR48081">
    <property type="entry name" value="AB HYDROLASE SUPERFAMILY PROTEIN C4A8.06C"/>
    <property type="match status" value="1"/>
</dbReference>
<dbReference type="InterPro" id="IPR050300">
    <property type="entry name" value="GDXG_lipolytic_enzyme"/>
</dbReference>
<proteinExistence type="inferred from homology"/>
<keyword evidence="5" id="KW-1185">Reference proteome</keyword>
<dbReference type="Proteomes" id="UP001501697">
    <property type="component" value="Unassembled WGS sequence"/>
</dbReference>
<keyword evidence="2 4" id="KW-0378">Hydrolase</keyword>
<dbReference type="Pfam" id="PF07859">
    <property type="entry name" value="Abhydrolase_3"/>
    <property type="match status" value="1"/>
</dbReference>
<dbReference type="PANTHER" id="PTHR48081:SF30">
    <property type="entry name" value="ACETYL-HYDROLASE LIPR-RELATED"/>
    <property type="match status" value="1"/>
</dbReference>
<evidence type="ECO:0000256" key="2">
    <source>
        <dbReference type="ARBA" id="ARBA00022801"/>
    </source>
</evidence>
<feature type="domain" description="Alpha/beta hydrolase fold-3" evidence="3">
    <location>
        <begin position="89"/>
        <end position="291"/>
    </location>
</feature>
<gene>
    <name evidence="4" type="ORF">GCM10022200_14080</name>
</gene>
<comment type="similarity">
    <text evidence="1">Belongs to the 'GDXG' lipolytic enzyme family.</text>
</comment>
<evidence type="ECO:0000313" key="5">
    <source>
        <dbReference type="Proteomes" id="UP001501697"/>
    </source>
</evidence>
<dbReference type="SUPFAM" id="SSF53474">
    <property type="entry name" value="alpha/beta-Hydrolases"/>
    <property type="match status" value="1"/>
</dbReference>
<dbReference type="Gene3D" id="3.40.50.1820">
    <property type="entry name" value="alpha/beta hydrolase"/>
    <property type="match status" value="1"/>
</dbReference>
<dbReference type="PROSITE" id="PS01173">
    <property type="entry name" value="LIPASE_GDXG_HIS"/>
    <property type="match status" value="1"/>
</dbReference>
<dbReference type="GO" id="GO:0016787">
    <property type="term" value="F:hydrolase activity"/>
    <property type="evidence" value="ECO:0007669"/>
    <property type="project" value="UniProtKB-KW"/>
</dbReference>
<evidence type="ECO:0000259" key="3">
    <source>
        <dbReference type="Pfam" id="PF07859"/>
    </source>
</evidence>
<name>A0ABP7AI06_9MICO</name>
<dbReference type="InterPro" id="IPR013094">
    <property type="entry name" value="AB_hydrolase_3"/>
</dbReference>
<accession>A0ABP7AI06</accession>
<organism evidence="4 5">
    <name type="scientific">Microbacterium awajiense</name>
    <dbReference type="NCBI Taxonomy" id="415214"/>
    <lineage>
        <taxon>Bacteria</taxon>
        <taxon>Bacillati</taxon>
        <taxon>Actinomycetota</taxon>
        <taxon>Actinomycetes</taxon>
        <taxon>Micrococcales</taxon>
        <taxon>Microbacteriaceae</taxon>
        <taxon>Microbacterium</taxon>
    </lineage>
</organism>
<comment type="caution">
    <text evidence="4">The sequence shown here is derived from an EMBL/GenBank/DDBJ whole genome shotgun (WGS) entry which is preliminary data.</text>
</comment>
<evidence type="ECO:0000313" key="4">
    <source>
        <dbReference type="EMBL" id="GAA3632362.1"/>
    </source>
</evidence>
<evidence type="ECO:0000256" key="1">
    <source>
        <dbReference type="ARBA" id="ARBA00010515"/>
    </source>
</evidence>
<protein>
    <submittedName>
        <fullName evidence="4">Alpha/beta hydrolase fold domain-containing protein</fullName>
    </submittedName>
</protein>
<dbReference type="InterPro" id="IPR029058">
    <property type="entry name" value="AB_hydrolase_fold"/>
</dbReference>
<reference evidence="5" key="1">
    <citation type="journal article" date="2019" name="Int. J. Syst. Evol. Microbiol.">
        <title>The Global Catalogue of Microorganisms (GCM) 10K type strain sequencing project: providing services to taxonomists for standard genome sequencing and annotation.</title>
        <authorList>
            <consortium name="The Broad Institute Genomics Platform"/>
            <consortium name="The Broad Institute Genome Sequencing Center for Infectious Disease"/>
            <person name="Wu L."/>
            <person name="Ma J."/>
        </authorList>
    </citation>
    <scope>NUCLEOTIDE SEQUENCE [LARGE SCALE GENOMIC DNA]</scope>
    <source>
        <strain evidence="5">JCM 16544</strain>
    </source>
</reference>
<dbReference type="InterPro" id="IPR002168">
    <property type="entry name" value="Lipase_GDXG_HIS_AS"/>
</dbReference>
<dbReference type="EMBL" id="BAAAYU010000005">
    <property type="protein sequence ID" value="GAA3632362.1"/>
    <property type="molecule type" value="Genomic_DNA"/>
</dbReference>
<sequence>MRTGHATTRAETTRARYSGGVSASADIQIVRRLLGSKPRPVGWAERRARIVEVGGAWPVADDIAVEAVDTGGVPAEWSRAPGADTSQVLLFLHGGGYCSGSIASHRTMATEAGRAAGIRTLALEYRLAPEHPYPAALEDARAAWDWLESQGFAADQVVVGGDSAGGNLSLELWRELHRAGRPEPAALWLASPWTDLTLSGASMDDNDAIDPLLHRAYLEELAAAYVPADIARDDPRVSPLFADLTGLPPTLVQVGSDETLLDDSVRFVRAAAVAEADVRLHVYPHMIHAFPLWSAVLPSARAALAEFGEFARERLG</sequence>